<evidence type="ECO:0000256" key="1">
    <source>
        <dbReference type="ARBA" id="ARBA00022777"/>
    </source>
</evidence>
<dbReference type="EMBL" id="PVWK01000014">
    <property type="protein sequence ID" value="PSB34351.1"/>
    <property type="molecule type" value="Genomic_DNA"/>
</dbReference>
<keyword evidence="2" id="KW-0808">Transferase</keyword>
<comment type="pathway">
    <text evidence="2">Amino-sugar metabolism; 1,6-anhydro-N-acetylmuramate degradation.</text>
</comment>
<keyword evidence="1 2" id="KW-0418">Kinase</keyword>
<feature type="region of interest" description="Disordered" evidence="3">
    <location>
        <begin position="91"/>
        <end position="124"/>
    </location>
</feature>
<dbReference type="NCBIfam" id="NF007143">
    <property type="entry name" value="PRK09585.2-2"/>
    <property type="match status" value="1"/>
</dbReference>
<dbReference type="OrthoDB" id="9763949at2"/>
<evidence type="ECO:0000313" key="4">
    <source>
        <dbReference type="EMBL" id="PSB34351.1"/>
    </source>
</evidence>
<dbReference type="Pfam" id="PF03702">
    <property type="entry name" value="AnmK"/>
    <property type="match status" value="3"/>
</dbReference>
<dbReference type="HAMAP" id="MF_01270">
    <property type="entry name" value="AnhMurNAc_kinase"/>
    <property type="match status" value="1"/>
</dbReference>
<dbReference type="RefSeq" id="WP_106254725.1">
    <property type="nucleotide sequence ID" value="NZ_CAWNSW010000073.1"/>
</dbReference>
<dbReference type="PANTHER" id="PTHR30605">
    <property type="entry name" value="ANHYDRO-N-ACETYLMURAMIC ACID KINASE"/>
    <property type="match status" value="1"/>
</dbReference>
<dbReference type="UniPathway" id="UPA00544"/>
<keyword evidence="2" id="KW-0119">Carbohydrate metabolism</keyword>
<reference evidence="4 5" key="2">
    <citation type="submission" date="2018-03" db="EMBL/GenBank/DDBJ databases">
        <title>The ancient ancestry and fast evolution of plastids.</title>
        <authorList>
            <person name="Moore K.R."/>
            <person name="Magnabosco C."/>
            <person name="Momper L."/>
            <person name="Gold D.A."/>
            <person name="Bosak T."/>
            <person name="Fournier G.P."/>
        </authorList>
    </citation>
    <scope>NUCLEOTIDE SEQUENCE [LARGE SCALE GENOMIC DNA]</scope>
    <source>
        <strain evidence="4 5">ULC18</strain>
    </source>
</reference>
<organism evidence="4 5">
    <name type="scientific">Stenomitos frigidus ULC18</name>
    <dbReference type="NCBI Taxonomy" id="2107698"/>
    <lineage>
        <taxon>Bacteria</taxon>
        <taxon>Bacillati</taxon>
        <taxon>Cyanobacteriota</taxon>
        <taxon>Cyanophyceae</taxon>
        <taxon>Leptolyngbyales</taxon>
        <taxon>Leptolyngbyaceae</taxon>
        <taxon>Stenomitos</taxon>
    </lineage>
</organism>
<keyword evidence="2" id="KW-0547">Nucleotide-binding</keyword>
<keyword evidence="5" id="KW-1185">Reference proteome</keyword>
<dbReference type="Gene3D" id="3.30.420.40">
    <property type="match status" value="1"/>
</dbReference>
<dbReference type="UniPathway" id="UPA00343"/>
<dbReference type="InterPro" id="IPR043129">
    <property type="entry name" value="ATPase_NBD"/>
</dbReference>
<proteinExistence type="inferred from homology"/>
<evidence type="ECO:0000256" key="3">
    <source>
        <dbReference type="SAM" id="MobiDB-lite"/>
    </source>
</evidence>
<reference evidence="5" key="1">
    <citation type="submission" date="2018-02" db="EMBL/GenBank/DDBJ databases">
        <authorList>
            <person name="Moore K."/>
            <person name="Momper L."/>
        </authorList>
    </citation>
    <scope>NUCLEOTIDE SEQUENCE [LARGE SCALE GENOMIC DNA]</scope>
    <source>
        <strain evidence="5">ULC18</strain>
    </source>
</reference>
<dbReference type="GO" id="GO:0005524">
    <property type="term" value="F:ATP binding"/>
    <property type="evidence" value="ECO:0007669"/>
    <property type="project" value="UniProtKB-UniRule"/>
</dbReference>
<dbReference type="GO" id="GO:0016773">
    <property type="term" value="F:phosphotransferase activity, alcohol group as acceptor"/>
    <property type="evidence" value="ECO:0007669"/>
    <property type="project" value="UniProtKB-UniRule"/>
</dbReference>
<protein>
    <recommendedName>
        <fullName evidence="2">Anhydro-N-acetylmuramic acid kinase</fullName>
        <ecNumber evidence="2">2.7.1.170</ecNumber>
    </recommendedName>
    <alternativeName>
        <fullName evidence="2">AnhMurNAc kinase</fullName>
    </alternativeName>
</protein>
<dbReference type="GO" id="GO:0097175">
    <property type="term" value="P:1,6-anhydro-N-acetyl-beta-muramic acid catabolic process"/>
    <property type="evidence" value="ECO:0007669"/>
    <property type="project" value="UniProtKB-UniRule"/>
</dbReference>
<feature type="compositionally biased region" description="Basic and acidic residues" evidence="3">
    <location>
        <begin position="102"/>
        <end position="124"/>
    </location>
</feature>
<comment type="caution">
    <text evidence="4">The sequence shown here is derived from an EMBL/GenBank/DDBJ whole genome shotgun (WGS) entry which is preliminary data.</text>
</comment>
<dbReference type="EC" id="2.7.1.170" evidence="2"/>
<dbReference type="PANTHER" id="PTHR30605:SF0">
    <property type="entry name" value="ANHYDRO-N-ACETYLMURAMIC ACID KINASE"/>
    <property type="match status" value="1"/>
</dbReference>
<sequence length="452" mass="47462">MLAIGLISGTSVDGIDAALVHIFGSTTDLTIELLAGATYPYPPALREQILAVCGGAPLSMADLADLDDAIAVQFAQAAIAIQQGHPTADLIGSHGQTVYHRPPKEERREERGERGEQEQQGEQRETAFISDPLPHIPHPTPHPLGYSLQLGRGAAIAQATGITTISNFRAADIAAGGQGAPLVPAVDVALLSHPTYSRCVQNIGGIGNVAYLPASGQRSAVSSQQSAVSGQQQLKTQNSKLSSSLLTPLPSPLSPFPLGWDTGPGNVLLDLAVQAFSNGTKTYDRDGAWAASGTPCTELVDQWLQQPFFRQPPPKSTGRELFGAAYLEQCLADASDRSLSPADVLATLTELTVASIAQTYRDFLPQPPDQVLLCGGGSKNLYLKERLQQRLDSIPVLTTDAVGLNADFKEAIAFAVLAYWRQQGIPGNLPAVTGAAGAVLLGEINQVSGLGA</sequence>
<dbReference type="CDD" id="cd24050">
    <property type="entry name" value="ASKHA_NBD_ANMK"/>
    <property type="match status" value="1"/>
</dbReference>
<comment type="similarity">
    <text evidence="2">Belongs to the anhydro-N-acetylmuramic acid kinase family.</text>
</comment>
<comment type="function">
    <text evidence="2">Catalyzes the specific phosphorylation of 1,6-anhydro-N-acetylmuramic acid (anhMurNAc) with the simultaneous cleavage of the 1,6-anhydro ring, generating MurNAc-6-P. Is required for the utilization of anhMurNAc either imported from the medium or derived from its own cell wall murein, and thus plays a role in cell wall recycling.</text>
</comment>
<dbReference type="InterPro" id="IPR005338">
    <property type="entry name" value="Anhydro_N_Ac-Mur_kinase"/>
</dbReference>
<name>A0A2T1ENQ2_9CYAN</name>
<dbReference type="AlphaFoldDB" id="A0A2T1ENQ2"/>
<dbReference type="SUPFAM" id="SSF53067">
    <property type="entry name" value="Actin-like ATPase domain"/>
    <property type="match status" value="1"/>
</dbReference>
<dbReference type="Proteomes" id="UP000239576">
    <property type="component" value="Unassembled WGS sequence"/>
</dbReference>
<keyword evidence="2" id="KW-0067">ATP-binding</keyword>
<dbReference type="GO" id="GO:0016301">
    <property type="term" value="F:kinase activity"/>
    <property type="evidence" value="ECO:0007669"/>
    <property type="project" value="UniProtKB-KW"/>
</dbReference>
<evidence type="ECO:0000256" key="2">
    <source>
        <dbReference type="HAMAP-Rule" id="MF_01270"/>
    </source>
</evidence>
<dbReference type="GO" id="GO:0009254">
    <property type="term" value="P:peptidoglycan turnover"/>
    <property type="evidence" value="ECO:0007669"/>
    <property type="project" value="UniProtKB-UniRule"/>
</dbReference>
<feature type="binding site" evidence="2">
    <location>
        <begin position="9"/>
        <end position="16"/>
    </location>
    <ligand>
        <name>ATP</name>
        <dbReference type="ChEBI" id="CHEBI:30616"/>
    </ligand>
</feature>
<evidence type="ECO:0000313" key="5">
    <source>
        <dbReference type="Proteomes" id="UP000239576"/>
    </source>
</evidence>
<gene>
    <name evidence="2" type="primary">anmK</name>
    <name evidence="4" type="ORF">C7B82_02455</name>
</gene>
<comment type="catalytic activity">
    <reaction evidence="2">
        <text>1,6-anhydro-N-acetyl-beta-muramate + ATP + H2O = N-acetyl-D-muramate 6-phosphate + ADP + H(+)</text>
        <dbReference type="Rhea" id="RHEA:24952"/>
        <dbReference type="ChEBI" id="CHEBI:15377"/>
        <dbReference type="ChEBI" id="CHEBI:15378"/>
        <dbReference type="ChEBI" id="CHEBI:30616"/>
        <dbReference type="ChEBI" id="CHEBI:58690"/>
        <dbReference type="ChEBI" id="CHEBI:58722"/>
        <dbReference type="ChEBI" id="CHEBI:456216"/>
        <dbReference type="EC" id="2.7.1.170"/>
    </reaction>
</comment>
<comment type="pathway">
    <text evidence="2">Cell wall biogenesis; peptidoglycan recycling.</text>
</comment>
<accession>A0A2T1ENQ2</accession>
<dbReference type="GO" id="GO:0006040">
    <property type="term" value="P:amino sugar metabolic process"/>
    <property type="evidence" value="ECO:0007669"/>
    <property type="project" value="InterPro"/>
</dbReference>